<sequence length="204" mass="22644">MAFAGAVSVDQDYSWHYSEMRIAVFCSASTKIDQKYIDFGFEVGKAIAEQGWDVAWGGGTLSMMGSVSRGARSVGGKTFGVIPQKLVGKEFADEEATELFITESMRSRKAMLEDLSNGFLILPGGIGTMEEFMEIWVARHLGYHQKPIVVCDPFDFYRDLRAFLATLKSERFTSSAHDELLTWSSEIPSAIKAFRGSMKPPTLI</sequence>
<protein>
    <submittedName>
        <fullName evidence="1">Putative Rossmann fold nucleotide-binding protein</fullName>
    </submittedName>
</protein>
<evidence type="ECO:0000313" key="1">
    <source>
        <dbReference type="EMBL" id="KGA14010.1"/>
    </source>
</evidence>
<dbReference type="PANTHER" id="PTHR31223:SF70">
    <property type="entry name" value="LOG FAMILY PROTEIN YJL055W"/>
    <property type="match status" value="1"/>
</dbReference>
<dbReference type="SUPFAM" id="SSF102405">
    <property type="entry name" value="MCP/YpsA-like"/>
    <property type="match status" value="1"/>
</dbReference>
<gene>
    <name evidence="1" type="ORF">GM50_20925</name>
</gene>
<proteinExistence type="predicted"/>
<dbReference type="NCBIfam" id="TIGR00730">
    <property type="entry name" value="Rossman fold protein, TIGR00730 family"/>
    <property type="match status" value="1"/>
</dbReference>
<comment type="caution">
    <text evidence="1">The sequence shown here is derived from an EMBL/GenBank/DDBJ whole genome shotgun (WGS) entry which is preliminary data.</text>
</comment>
<dbReference type="Pfam" id="PF03641">
    <property type="entry name" value="Lysine_decarbox"/>
    <property type="match status" value="1"/>
</dbReference>
<dbReference type="EMBL" id="JNSK01000145">
    <property type="protein sequence ID" value="KGA14010.1"/>
    <property type="molecule type" value="Genomic_DNA"/>
</dbReference>
<dbReference type="GO" id="GO:0009691">
    <property type="term" value="P:cytokinin biosynthetic process"/>
    <property type="evidence" value="ECO:0007669"/>
    <property type="project" value="InterPro"/>
</dbReference>
<dbReference type="GO" id="GO:0005829">
    <property type="term" value="C:cytosol"/>
    <property type="evidence" value="ECO:0007669"/>
    <property type="project" value="TreeGrafter"/>
</dbReference>
<dbReference type="AlphaFoldDB" id="A0A094PQK8"/>
<name>A0A094PQK8_9ZZZZ</name>
<accession>A0A094PQK8</accession>
<reference evidence="1" key="1">
    <citation type="submission" date="2014-05" db="EMBL/GenBank/DDBJ databases">
        <title>Key roles for freshwater Actinobacteria revealed by deep metagenomic sequencing.</title>
        <authorList>
            <person name="Ghai R."/>
            <person name="Mizuno C.M."/>
            <person name="Picazo A."/>
            <person name="Camacho A."/>
            <person name="Rodriguez-Valera F."/>
        </authorList>
    </citation>
    <scope>NUCLEOTIDE SEQUENCE</scope>
</reference>
<dbReference type="InterPro" id="IPR005269">
    <property type="entry name" value="LOG"/>
</dbReference>
<dbReference type="GO" id="GO:0016799">
    <property type="term" value="F:hydrolase activity, hydrolyzing N-glycosyl compounds"/>
    <property type="evidence" value="ECO:0007669"/>
    <property type="project" value="TreeGrafter"/>
</dbReference>
<dbReference type="Gene3D" id="3.40.50.450">
    <property type="match status" value="1"/>
</dbReference>
<organism evidence="1">
    <name type="scientific">freshwater metagenome</name>
    <dbReference type="NCBI Taxonomy" id="449393"/>
    <lineage>
        <taxon>unclassified sequences</taxon>
        <taxon>metagenomes</taxon>
        <taxon>ecological metagenomes</taxon>
    </lineage>
</organism>
<dbReference type="PANTHER" id="PTHR31223">
    <property type="entry name" value="LOG FAMILY PROTEIN YJL055W"/>
    <property type="match status" value="1"/>
</dbReference>
<dbReference type="InterPro" id="IPR031100">
    <property type="entry name" value="LOG_fam"/>
</dbReference>